<dbReference type="InterPro" id="IPR001179">
    <property type="entry name" value="PPIase_FKBP_dom"/>
</dbReference>
<dbReference type="InterPro" id="IPR008881">
    <property type="entry name" value="Trigger_fac_ribosome-bd_bac"/>
</dbReference>
<dbReference type="AlphaFoldDB" id="A0A0F9DA48"/>
<dbReference type="InterPro" id="IPR036611">
    <property type="entry name" value="Trigger_fac_ribosome-bd_sf"/>
</dbReference>
<evidence type="ECO:0000256" key="6">
    <source>
        <dbReference type="ARBA" id="ARBA00023235"/>
    </source>
</evidence>
<dbReference type="NCBIfam" id="TIGR00115">
    <property type="entry name" value="tig"/>
    <property type="match status" value="1"/>
</dbReference>
<dbReference type="GO" id="GO:0043335">
    <property type="term" value="P:protein unfolding"/>
    <property type="evidence" value="ECO:0007669"/>
    <property type="project" value="TreeGrafter"/>
</dbReference>
<sequence>MSIKTSSKKLKENQVELSVEVSGEKFKEAVANSYKEISKKAKIPGFRAGKIPAKVIESNYGKDYVIQQALEKSIPVFYSQAVHESGIQPIDTPQIEVVSAEEGKELKFKAQVQVEPKAELPSYKDIKVEFEKPKVGQEEIKGQLDMVRNRFAELNPAPNKVADEGDHVMINFDGTVDGKAFEGGSAQNFMVEIGSKTLMPEFEKQLVGSKAGDIKNIVLQMPPQLPNEEIAGKTANFKVLVK</sequence>
<accession>A0A0F9DA48</accession>
<dbReference type="GO" id="GO:0044183">
    <property type="term" value="F:protein folding chaperone"/>
    <property type="evidence" value="ECO:0007669"/>
    <property type="project" value="TreeGrafter"/>
</dbReference>
<keyword evidence="4" id="KW-0697">Rotamase</keyword>
<evidence type="ECO:0000256" key="4">
    <source>
        <dbReference type="ARBA" id="ARBA00023110"/>
    </source>
</evidence>
<keyword evidence="6" id="KW-0413">Isomerase</keyword>
<feature type="domain" description="PPIase FKBP-type" evidence="7">
    <location>
        <begin position="165"/>
        <end position="219"/>
    </location>
</feature>
<dbReference type="EC" id="5.2.1.8" evidence="3"/>
<dbReference type="SUPFAM" id="SSF54534">
    <property type="entry name" value="FKBP-like"/>
    <property type="match status" value="1"/>
</dbReference>
<organism evidence="8">
    <name type="scientific">marine sediment metagenome</name>
    <dbReference type="NCBI Taxonomy" id="412755"/>
    <lineage>
        <taxon>unclassified sequences</taxon>
        <taxon>metagenomes</taxon>
        <taxon>ecological metagenomes</taxon>
    </lineage>
</organism>
<dbReference type="Pfam" id="PF00254">
    <property type="entry name" value="FKBP_C"/>
    <property type="match status" value="1"/>
</dbReference>
<dbReference type="Pfam" id="PF05697">
    <property type="entry name" value="Trigger_N"/>
    <property type="match status" value="1"/>
</dbReference>
<evidence type="ECO:0000259" key="7">
    <source>
        <dbReference type="PROSITE" id="PS50059"/>
    </source>
</evidence>
<dbReference type="Gene3D" id="3.30.70.1050">
    <property type="entry name" value="Trigger factor ribosome-binding domain"/>
    <property type="match status" value="1"/>
</dbReference>
<dbReference type="GO" id="GO:0051083">
    <property type="term" value="P:'de novo' cotranslational protein folding"/>
    <property type="evidence" value="ECO:0007669"/>
    <property type="project" value="TreeGrafter"/>
</dbReference>
<evidence type="ECO:0000313" key="8">
    <source>
        <dbReference type="EMBL" id="KKL58539.1"/>
    </source>
</evidence>
<evidence type="ECO:0000256" key="5">
    <source>
        <dbReference type="ARBA" id="ARBA00023186"/>
    </source>
</evidence>
<comment type="caution">
    <text evidence="8">The sequence shown here is derived from an EMBL/GenBank/DDBJ whole genome shotgun (WGS) entry which is preliminary data.</text>
</comment>
<dbReference type="GO" id="GO:0043022">
    <property type="term" value="F:ribosome binding"/>
    <property type="evidence" value="ECO:0007669"/>
    <property type="project" value="TreeGrafter"/>
</dbReference>
<gene>
    <name evidence="8" type="ORF">LCGC14_2224350</name>
</gene>
<dbReference type="FunFam" id="3.10.50.40:FF:000001">
    <property type="entry name" value="Trigger factor"/>
    <property type="match status" value="1"/>
</dbReference>
<dbReference type="GO" id="GO:0015031">
    <property type="term" value="P:protein transport"/>
    <property type="evidence" value="ECO:0007669"/>
    <property type="project" value="InterPro"/>
</dbReference>
<dbReference type="SUPFAM" id="SSF102735">
    <property type="entry name" value="Trigger factor ribosome-binding domain"/>
    <property type="match status" value="1"/>
</dbReference>
<protein>
    <recommendedName>
        <fullName evidence="3">peptidylprolyl isomerase</fullName>
        <ecNumber evidence="3">5.2.1.8</ecNumber>
    </recommendedName>
</protein>
<feature type="non-terminal residue" evidence="8">
    <location>
        <position position="242"/>
    </location>
</feature>
<dbReference type="Gene3D" id="3.10.50.40">
    <property type="match status" value="1"/>
</dbReference>
<dbReference type="PANTHER" id="PTHR30560:SF3">
    <property type="entry name" value="TRIGGER FACTOR-LIKE PROTEIN TIG, CHLOROPLASTIC"/>
    <property type="match status" value="1"/>
</dbReference>
<comment type="similarity">
    <text evidence="2">Belongs to the FKBP-type PPIase family. Tig subfamily.</text>
</comment>
<dbReference type="PANTHER" id="PTHR30560">
    <property type="entry name" value="TRIGGER FACTOR CHAPERONE AND PEPTIDYL-PROLYL CIS/TRANS ISOMERASE"/>
    <property type="match status" value="1"/>
</dbReference>
<dbReference type="EMBL" id="LAZR01029788">
    <property type="protein sequence ID" value="KKL58539.1"/>
    <property type="molecule type" value="Genomic_DNA"/>
</dbReference>
<evidence type="ECO:0000256" key="3">
    <source>
        <dbReference type="ARBA" id="ARBA00013194"/>
    </source>
</evidence>
<dbReference type="GO" id="GO:0003755">
    <property type="term" value="F:peptidyl-prolyl cis-trans isomerase activity"/>
    <property type="evidence" value="ECO:0007669"/>
    <property type="project" value="UniProtKB-KW"/>
</dbReference>
<name>A0A0F9DA48_9ZZZZ</name>
<proteinExistence type="inferred from homology"/>
<keyword evidence="5" id="KW-0143">Chaperone</keyword>
<evidence type="ECO:0000256" key="2">
    <source>
        <dbReference type="ARBA" id="ARBA00005464"/>
    </source>
</evidence>
<dbReference type="PROSITE" id="PS50059">
    <property type="entry name" value="FKBP_PPIASE"/>
    <property type="match status" value="1"/>
</dbReference>
<dbReference type="InterPro" id="IPR005215">
    <property type="entry name" value="Trig_fac"/>
</dbReference>
<reference evidence="8" key="1">
    <citation type="journal article" date="2015" name="Nature">
        <title>Complex archaea that bridge the gap between prokaryotes and eukaryotes.</title>
        <authorList>
            <person name="Spang A."/>
            <person name="Saw J.H."/>
            <person name="Jorgensen S.L."/>
            <person name="Zaremba-Niedzwiedzka K."/>
            <person name="Martijn J."/>
            <person name="Lind A.E."/>
            <person name="van Eijk R."/>
            <person name="Schleper C."/>
            <person name="Guy L."/>
            <person name="Ettema T.J."/>
        </authorList>
    </citation>
    <scope>NUCLEOTIDE SEQUENCE</scope>
</reference>
<dbReference type="InterPro" id="IPR046357">
    <property type="entry name" value="PPIase_dom_sf"/>
</dbReference>
<comment type="catalytic activity">
    <reaction evidence="1">
        <text>[protein]-peptidylproline (omega=180) = [protein]-peptidylproline (omega=0)</text>
        <dbReference type="Rhea" id="RHEA:16237"/>
        <dbReference type="Rhea" id="RHEA-COMP:10747"/>
        <dbReference type="Rhea" id="RHEA-COMP:10748"/>
        <dbReference type="ChEBI" id="CHEBI:83833"/>
        <dbReference type="ChEBI" id="CHEBI:83834"/>
        <dbReference type="EC" id="5.2.1.8"/>
    </reaction>
</comment>
<evidence type="ECO:0000256" key="1">
    <source>
        <dbReference type="ARBA" id="ARBA00000971"/>
    </source>
</evidence>